<evidence type="ECO:0000256" key="1">
    <source>
        <dbReference type="SAM" id="SignalP"/>
    </source>
</evidence>
<keyword evidence="3" id="KW-1185">Reference proteome</keyword>
<evidence type="ECO:0000313" key="2">
    <source>
        <dbReference type="EMBL" id="CAD7697641.1"/>
    </source>
</evidence>
<sequence length="127" mass="14935">MKFAILLLVACLSVSLVVADDREEEVVSVQEQELTARKLLDTKYVFCDPYDNVITCKGKYEFCGLLKHPVCKDVKTCKKVKVCVKYGYRYYKKKYCKKYGYKYVCDTKKVCKKYACMKKKRYGYHHG</sequence>
<organism evidence="2 3">
    <name type="scientific">Ostreobium quekettii</name>
    <dbReference type="NCBI Taxonomy" id="121088"/>
    <lineage>
        <taxon>Eukaryota</taxon>
        <taxon>Viridiplantae</taxon>
        <taxon>Chlorophyta</taxon>
        <taxon>core chlorophytes</taxon>
        <taxon>Ulvophyceae</taxon>
        <taxon>TCBD clade</taxon>
        <taxon>Bryopsidales</taxon>
        <taxon>Ostreobineae</taxon>
        <taxon>Ostreobiaceae</taxon>
        <taxon>Ostreobium</taxon>
    </lineage>
</organism>
<evidence type="ECO:0000313" key="3">
    <source>
        <dbReference type="Proteomes" id="UP000708148"/>
    </source>
</evidence>
<protein>
    <submittedName>
        <fullName evidence="2">Uncharacterized protein</fullName>
    </submittedName>
</protein>
<name>A0A8S1IS23_9CHLO</name>
<proteinExistence type="predicted"/>
<gene>
    <name evidence="2" type="ORF">OSTQU699_LOCUS3002</name>
</gene>
<feature type="signal peptide" evidence="1">
    <location>
        <begin position="1"/>
        <end position="19"/>
    </location>
</feature>
<dbReference type="AlphaFoldDB" id="A0A8S1IS23"/>
<keyword evidence="1" id="KW-0732">Signal</keyword>
<accession>A0A8S1IS23</accession>
<comment type="caution">
    <text evidence="2">The sequence shown here is derived from an EMBL/GenBank/DDBJ whole genome shotgun (WGS) entry which is preliminary data.</text>
</comment>
<dbReference type="EMBL" id="CAJHUC010000691">
    <property type="protein sequence ID" value="CAD7697641.1"/>
    <property type="molecule type" value="Genomic_DNA"/>
</dbReference>
<reference evidence="2" key="1">
    <citation type="submission" date="2020-12" db="EMBL/GenBank/DDBJ databases">
        <authorList>
            <person name="Iha C."/>
        </authorList>
    </citation>
    <scope>NUCLEOTIDE SEQUENCE</scope>
</reference>
<feature type="chain" id="PRO_5035808334" evidence="1">
    <location>
        <begin position="20"/>
        <end position="127"/>
    </location>
</feature>
<dbReference type="Proteomes" id="UP000708148">
    <property type="component" value="Unassembled WGS sequence"/>
</dbReference>